<dbReference type="Proteomes" id="UP000829720">
    <property type="component" value="Unassembled WGS sequence"/>
</dbReference>
<reference evidence="1" key="1">
    <citation type="submission" date="2021-01" db="EMBL/GenBank/DDBJ databases">
        <authorList>
            <person name="Zahm M."/>
            <person name="Roques C."/>
            <person name="Cabau C."/>
            <person name="Klopp C."/>
            <person name="Donnadieu C."/>
            <person name="Jouanno E."/>
            <person name="Lampietro C."/>
            <person name="Louis A."/>
            <person name="Herpin A."/>
            <person name="Echchiki A."/>
            <person name="Berthelot C."/>
            <person name="Parey E."/>
            <person name="Roest-Crollius H."/>
            <person name="Braasch I."/>
            <person name="Postlethwait J."/>
            <person name="Bobe J."/>
            <person name="Montfort J."/>
            <person name="Bouchez O."/>
            <person name="Begum T."/>
            <person name="Mejri S."/>
            <person name="Adams A."/>
            <person name="Chen W.-J."/>
            <person name="Guiguen Y."/>
        </authorList>
    </citation>
    <scope>NUCLEOTIDE SEQUENCE</scope>
    <source>
        <tissue evidence="1">Blood</tissue>
    </source>
</reference>
<evidence type="ECO:0000313" key="1">
    <source>
        <dbReference type="EMBL" id="KAI1889631.1"/>
    </source>
</evidence>
<sequence length="66" mass="7385">MFSIKPLKPTFKSYLPPLQTDVTKNPQPSINKLEAKLLAGEIVVNEANFVRKCISVDSSHDDLWGN</sequence>
<organism evidence="1 2">
    <name type="scientific">Albula goreensis</name>
    <dbReference type="NCBI Taxonomy" id="1534307"/>
    <lineage>
        <taxon>Eukaryota</taxon>
        <taxon>Metazoa</taxon>
        <taxon>Chordata</taxon>
        <taxon>Craniata</taxon>
        <taxon>Vertebrata</taxon>
        <taxon>Euteleostomi</taxon>
        <taxon>Actinopterygii</taxon>
        <taxon>Neopterygii</taxon>
        <taxon>Teleostei</taxon>
        <taxon>Albuliformes</taxon>
        <taxon>Albulidae</taxon>
        <taxon>Albula</taxon>
    </lineage>
</organism>
<proteinExistence type="predicted"/>
<dbReference type="EMBL" id="JAERUA010000015">
    <property type="protein sequence ID" value="KAI1889631.1"/>
    <property type="molecule type" value="Genomic_DNA"/>
</dbReference>
<comment type="caution">
    <text evidence="1">The sequence shown here is derived from an EMBL/GenBank/DDBJ whole genome shotgun (WGS) entry which is preliminary data.</text>
</comment>
<keyword evidence="2" id="KW-1185">Reference proteome</keyword>
<gene>
    <name evidence="1" type="ORF">AGOR_G00164940</name>
</gene>
<evidence type="ECO:0000313" key="2">
    <source>
        <dbReference type="Proteomes" id="UP000829720"/>
    </source>
</evidence>
<dbReference type="AlphaFoldDB" id="A0A8T3CZK8"/>
<protein>
    <submittedName>
        <fullName evidence="1">Uncharacterized protein</fullName>
    </submittedName>
</protein>
<dbReference type="OrthoDB" id="271628at2759"/>
<accession>A0A8T3CZK8</accession>
<name>A0A8T3CZK8_9TELE</name>